<dbReference type="AlphaFoldDB" id="A0A2R5HJ07"/>
<comment type="caution">
    <text evidence="1">The sequence shown here is derived from an EMBL/GenBank/DDBJ whole genome shotgun (WGS) entry which is preliminary data.</text>
</comment>
<reference evidence="1 2" key="1">
    <citation type="journal article" date="2018" name="Genome Announc.">
        <title>Draft Genome Sequence of Lactococcus sp. Strain NtB2 (JCM 32569), Isolated from the Gut of the Higher Termite Nasutitermes takasagoensis.</title>
        <authorList>
            <person name="Noda S."/>
            <person name="Aihara C."/>
            <person name="Yuki M."/>
            <person name="Ohkuma M."/>
        </authorList>
    </citation>
    <scope>NUCLEOTIDE SEQUENCE [LARGE SCALE GENOMIC DNA]</scope>
    <source>
        <strain evidence="1 2">NtB2</strain>
    </source>
</reference>
<dbReference type="PANTHER" id="PTHR42830">
    <property type="entry name" value="OSMOTICALLY INDUCIBLE FAMILY PROTEIN"/>
    <property type="match status" value="1"/>
</dbReference>
<evidence type="ECO:0000313" key="2">
    <source>
        <dbReference type="Proteomes" id="UP000245021"/>
    </source>
</evidence>
<evidence type="ECO:0000313" key="1">
    <source>
        <dbReference type="EMBL" id="GBG96111.1"/>
    </source>
</evidence>
<dbReference type="InterPro" id="IPR015946">
    <property type="entry name" value="KH_dom-like_a/b"/>
</dbReference>
<dbReference type="Pfam" id="PF02566">
    <property type="entry name" value="OsmC"/>
    <property type="match status" value="1"/>
</dbReference>
<proteinExistence type="predicted"/>
<dbReference type="SUPFAM" id="SSF82784">
    <property type="entry name" value="OsmC-like"/>
    <property type="match status" value="1"/>
</dbReference>
<dbReference type="Gene3D" id="3.30.300.20">
    <property type="match status" value="1"/>
</dbReference>
<gene>
    <name evidence="1" type="primary">osmC</name>
    <name evidence="1" type="ORF">NtB2_00215</name>
</gene>
<dbReference type="PANTHER" id="PTHR42830:SF2">
    <property type="entry name" value="OSMC_OHR FAMILY PROTEIN"/>
    <property type="match status" value="1"/>
</dbReference>
<dbReference type="Proteomes" id="UP000245021">
    <property type="component" value="Unassembled WGS sequence"/>
</dbReference>
<organism evidence="1 2">
    <name type="scientific">Lactococcus termiticola</name>
    <dbReference type="NCBI Taxonomy" id="2169526"/>
    <lineage>
        <taxon>Bacteria</taxon>
        <taxon>Bacillati</taxon>
        <taxon>Bacillota</taxon>
        <taxon>Bacilli</taxon>
        <taxon>Lactobacillales</taxon>
        <taxon>Streptococcaceae</taxon>
        <taxon>Lactococcus</taxon>
    </lineage>
</organism>
<dbReference type="RefSeq" id="WP_109245091.1">
    <property type="nucleotide sequence ID" value="NZ_BFFO01000001.1"/>
</dbReference>
<dbReference type="InterPro" id="IPR003718">
    <property type="entry name" value="OsmC/Ohr_fam"/>
</dbReference>
<sequence length="146" mass="15536">MKHEFTSSIVHPGGRAGIGELMIGDLSREVSIPAELSGPGMGSNPDDLLLASASTCFTLTLAAMLDASGIEVASMKVDSKLIVDESKMTVRVEKIVHNLDLMLAEDTSDAKLEMAEKLAQRAESNCMITRALAGNVEVELMSMIGR</sequence>
<accession>A0A2R5HJ07</accession>
<dbReference type="InterPro" id="IPR052707">
    <property type="entry name" value="OsmC_Ohr_Peroxiredoxin"/>
</dbReference>
<name>A0A2R5HJ07_9LACT</name>
<keyword evidence="2" id="KW-1185">Reference proteome</keyword>
<dbReference type="InterPro" id="IPR036102">
    <property type="entry name" value="OsmC/Ohrsf"/>
</dbReference>
<protein>
    <submittedName>
        <fullName evidence="1">OsmC/Ohr family protein</fullName>
    </submittedName>
</protein>
<dbReference type="OrthoDB" id="2242871at2"/>
<dbReference type="EMBL" id="BFFO01000001">
    <property type="protein sequence ID" value="GBG96111.1"/>
    <property type="molecule type" value="Genomic_DNA"/>
</dbReference>